<protein>
    <recommendedName>
        <fullName evidence="4">RRM domain-containing protein</fullName>
    </recommendedName>
</protein>
<dbReference type="Pfam" id="PF00076">
    <property type="entry name" value="RRM_1"/>
    <property type="match status" value="1"/>
</dbReference>
<dbReference type="PANTHER" id="PTHR19965">
    <property type="entry name" value="RNA AND EXPORT FACTOR BINDING PROTEIN"/>
    <property type="match status" value="1"/>
</dbReference>
<dbReference type="GO" id="GO:0003729">
    <property type="term" value="F:mRNA binding"/>
    <property type="evidence" value="ECO:0007669"/>
    <property type="project" value="TreeGrafter"/>
</dbReference>
<dbReference type="SMART" id="SM00360">
    <property type="entry name" value="RRM"/>
    <property type="match status" value="1"/>
</dbReference>
<name>A0A0J8AZ12_BETVV</name>
<dbReference type="InterPro" id="IPR000504">
    <property type="entry name" value="RRM_dom"/>
</dbReference>
<dbReference type="InterPro" id="IPR012677">
    <property type="entry name" value="Nucleotide-bd_a/b_plait_sf"/>
</dbReference>
<evidence type="ECO:0000256" key="2">
    <source>
        <dbReference type="PROSITE-ProRule" id="PRU00176"/>
    </source>
</evidence>
<dbReference type="SUPFAM" id="SSF54928">
    <property type="entry name" value="RNA-binding domain, RBD"/>
    <property type="match status" value="1"/>
</dbReference>
<organism evidence="5 6">
    <name type="scientific">Beta vulgaris subsp. vulgaris</name>
    <name type="common">Beet</name>
    <dbReference type="NCBI Taxonomy" id="3555"/>
    <lineage>
        <taxon>Eukaryota</taxon>
        <taxon>Viridiplantae</taxon>
        <taxon>Streptophyta</taxon>
        <taxon>Embryophyta</taxon>
        <taxon>Tracheophyta</taxon>
        <taxon>Spermatophyta</taxon>
        <taxon>Magnoliopsida</taxon>
        <taxon>eudicotyledons</taxon>
        <taxon>Gunneridae</taxon>
        <taxon>Pentapetalae</taxon>
        <taxon>Caryophyllales</taxon>
        <taxon>Chenopodiaceae</taxon>
        <taxon>Betoideae</taxon>
        <taxon>Beta</taxon>
    </lineage>
</organism>
<dbReference type="GO" id="GO:0005634">
    <property type="term" value="C:nucleus"/>
    <property type="evidence" value="ECO:0007669"/>
    <property type="project" value="TreeGrafter"/>
</dbReference>
<dbReference type="PANTHER" id="PTHR19965:SF35">
    <property type="entry name" value="RNA ANNEALING PROTEIN YRA1"/>
    <property type="match status" value="1"/>
</dbReference>
<accession>A0A0J8AZ12</accession>
<dbReference type="AlphaFoldDB" id="A0A0J8AZ12"/>
<dbReference type="InterPro" id="IPR051229">
    <property type="entry name" value="ALYREF_mRNA_export"/>
</dbReference>
<keyword evidence="6" id="KW-1185">Reference proteome</keyword>
<dbReference type="CDD" id="cd12418">
    <property type="entry name" value="RRM_Aly_REF_like"/>
    <property type="match status" value="1"/>
</dbReference>
<evidence type="ECO:0000313" key="5">
    <source>
        <dbReference type="EMBL" id="KMS93951.1"/>
    </source>
</evidence>
<dbReference type="Proteomes" id="UP000035740">
    <property type="component" value="Unassembled WGS sequence"/>
</dbReference>
<proteinExistence type="predicted"/>
<dbReference type="OrthoDB" id="1049195at2759"/>
<gene>
    <name evidence="5" type="ORF">BVRB_026290</name>
</gene>
<evidence type="ECO:0000259" key="4">
    <source>
        <dbReference type="PROSITE" id="PS50102"/>
    </source>
</evidence>
<reference evidence="5 6" key="1">
    <citation type="journal article" date="2014" name="Nature">
        <title>The genome of the recently domesticated crop plant sugar beet (Beta vulgaris).</title>
        <authorList>
            <person name="Dohm J.C."/>
            <person name="Minoche A.E."/>
            <person name="Holtgrawe D."/>
            <person name="Capella-Gutierrez S."/>
            <person name="Zakrzewski F."/>
            <person name="Tafer H."/>
            <person name="Rupp O."/>
            <person name="Sorensen T.R."/>
            <person name="Stracke R."/>
            <person name="Reinhardt R."/>
            <person name="Goesmann A."/>
            <person name="Kraft T."/>
            <person name="Schulz B."/>
            <person name="Stadler P.F."/>
            <person name="Schmidt T."/>
            <person name="Gabaldon T."/>
            <person name="Lehrach H."/>
            <person name="Weisshaar B."/>
            <person name="Himmelbauer H."/>
        </authorList>
    </citation>
    <scope>NUCLEOTIDE SEQUENCE [LARGE SCALE GENOMIC DNA]</scope>
    <source>
        <tissue evidence="5">Taproot</tissue>
    </source>
</reference>
<dbReference type="InterPro" id="IPR035979">
    <property type="entry name" value="RBD_domain_sf"/>
</dbReference>
<dbReference type="GO" id="GO:0006406">
    <property type="term" value="P:mRNA export from nucleus"/>
    <property type="evidence" value="ECO:0007669"/>
    <property type="project" value="TreeGrafter"/>
</dbReference>
<dbReference type="PROSITE" id="PS50102">
    <property type="entry name" value="RRM"/>
    <property type="match status" value="1"/>
</dbReference>
<evidence type="ECO:0000256" key="1">
    <source>
        <dbReference type="ARBA" id="ARBA00022884"/>
    </source>
</evidence>
<feature type="domain" description="RRM" evidence="4">
    <location>
        <begin position="44"/>
        <end position="121"/>
    </location>
</feature>
<sequence>MWFVYQHDLYLEQYPDIRKQNKNVSNALSSFASKSIGMNLSTTGTVTISNIPWQVEASDLEELFRNFHDYDKAEIVFDRSGRPTGAALVHFHKRIAARKFVEQYDGVKLDGEVMKVVEGDQSKEYSGESQEENFGRKSNNVSKPRGRGNAKFQSSQRKIVRMGE</sequence>
<dbReference type="EMBL" id="KQ097404">
    <property type="protein sequence ID" value="KMS93951.1"/>
    <property type="molecule type" value="Genomic_DNA"/>
</dbReference>
<evidence type="ECO:0000256" key="3">
    <source>
        <dbReference type="SAM" id="MobiDB-lite"/>
    </source>
</evidence>
<evidence type="ECO:0000313" key="6">
    <source>
        <dbReference type="Proteomes" id="UP000035740"/>
    </source>
</evidence>
<dbReference type="Gene3D" id="3.30.70.330">
    <property type="match status" value="1"/>
</dbReference>
<dbReference type="Gramene" id="KMS93951">
    <property type="protein sequence ID" value="KMS93951"/>
    <property type="gene ID" value="BVRB_026290"/>
</dbReference>
<keyword evidence="1 2" id="KW-0694">RNA-binding</keyword>
<feature type="region of interest" description="Disordered" evidence="3">
    <location>
        <begin position="120"/>
        <end position="164"/>
    </location>
</feature>